<evidence type="ECO:0000313" key="2">
    <source>
        <dbReference type="Proteomes" id="UP000054387"/>
    </source>
</evidence>
<evidence type="ECO:0000313" key="1">
    <source>
        <dbReference type="EMBL" id="KTG10762.1"/>
    </source>
</evidence>
<dbReference type="AlphaFoldDB" id="A0A0W1RBK3"/>
<reference evidence="1 2" key="1">
    <citation type="submission" date="2015-12" db="EMBL/GenBank/DDBJ databases">
        <title>Haloprofundus marisrubri gen. nov., sp. nov., an extremely halophilic archaeon isolated from the Discovery deep brine-seawater interface in the Red Sea.</title>
        <authorList>
            <person name="Zhang G."/>
            <person name="Stingl U."/>
            <person name="Rashid M."/>
        </authorList>
    </citation>
    <scope>NUCLEOTIDE SEQUENCE [LARGE SCALE GENOMIC DNA]</scope>
    <source>
        <strain evidence="1 2">SB9</strain>
    </source>
</reference>
<dbReference type="Proteomes" id="UP000054387">
    <property type="component" value="Unassembled WGS sequence"/>
</dbReference>
<comment type="caution">
    <text evidence="1">The sequence shown here is derived from an EMBL/GenBank/DDBJ whole genome shotgun (WGS) entry which is preliminary data.</text>
</comment>
<dbReference type="EMBL" id="LOPU01000016">
    <property type="protein sequence ID" value="KTG10762.1"/>
    <property type="molecule type" value="Genomic_DNA"/>
</dbReference>
<evidence type="ECO:0008006" key="3">
    <source>
        <dbReference type="Google" id="ProtNLM"/>
    </source>
</evidence>
<gene>
    <name evidence="1" type="ORF">AUR64_06110</name>
</gene>
<dbReference type="Pfam" id="PF24336">
    <property type="entry name" value="DUF7504"/>
    <property type="match status" value="1"/>
</dbReference>
<proteinExistence type="predicted"/>
<keyword evidence="2" id="KW-1185">Reference proteome</keyword>
<accession>A0A0W1RBK3</accession>
<dbReference type="STRING" id="1514971.AUR64_06110"/>
<dbReference type="InterPro" id="IPR055927">
    <property type="entry name" value="DUF7504"/>
</dbReference>
<sequence>MRAEGRSRGEESVDSLRAELMRLKDRGCNILVTGGVSESVTVRATQRLLGSPVEKRKRLVTLTDTPTKGIDARLPVGVSTDDADVRVVERERVERSAAESVDRNGQRGDAELRHLELDISRAITSLDDGSGFGPSELRLSVDSLGALSEQHRTEPLREFLRRVCATIEDRRGMGHYHLSVADDSPRVSRFAHLFDARIELRQREPYGPEQRWHVPGYGTTGWIQI</sequence>
<organism evidence="1 2">
    <name type="scientific">Haloprofundus marisrubri</name>
    <dbReference type="NCBI Taxonomy" id="1514971"/>
    <lineage>
        <taxon>Archaea</taxon>
        <taxon>Methanobacteriati</taxon>
        <taxon>Methanobacteriota</taxon>
        <taxon>Stenosarchaea group</taxon>
        <taxon>Halobacteria</taxon>
        <taxon>Halobacteriales</taxon>
        <taxon>Haloferacaceae</taxon>
        <taxon>Haloprofundus</taxon>
    </lineage>
</organism>
<name>A0A0W1RBK3_9EURY</name>
<protein>
    <recommendedName>
        <fullName evidence="3">KaiC-like domain-containing protein</fullName>
    </recommendedName>
</protein>